<dbReference type="Bgee" id="ENSSSCG00000035986">
    <property type="expression patterns" value="Expressed in metanephros cortex and 31 other cell types or tissues"/>
</dbReference>
<name>A0A287API6_PIG</name>
<dbReference type="STRING" id="9823.ENSSSCP00000045858"/>
<dbReference type="InParanoid" id="A0A287API6"/>
<dbReference type="AlphaFoldDB" id="A0A287API6"/>
<sequence>MATDSWLERLPKAADTVFQNKKRVLLGETVIEKADPVWYGDQDEDAEDLCYLPRPPPLHLEVQSFQNCCKNTPMHLSPVLLLQGHPHW</sequence>
<reference evidence="2" key="1">
    <citation type="submission" date="2009-11" db="EMBL/GenBank/DDBJ databases">
        <authorList>
            <consortium name="Porcine genome sequencing project"/>
        </authorList>
    </citation>
    <scope>NUCLEOTIDE SEQUENCE [LARGE SCALE GENOMIC DNA]</scope>
    <source>
        <strain evidence="2">Duroc</strain>
    </source>
</reference>
<organism evidence="1 2">
    <name type="scientific">Sus scrofa</name>
    <name type="common">Pig</name>
    <dbReference type="NCBI Taxonomy" id="9823"/>
    <lineage>
        <taxon>Eukaryota</taxon>
        <taxon>Metazoa</taxon>
        <taxon>Chordata</taxon>
        <taxon>Craniata</taxon>
        <taxon>Vertebrata</taxon>
        <taxon>Euteleostomi</taxon>
        <taxon>Mammalia</taxon>
        <taxon>Eutheria</taxon>
        <taxon>Laurasiatheria</taxon>
        <taxon>Artiodactyla</taxon>
        <taxon>Suina</taxon>
        <taxon>Suidae</taxon>
        <taxon>Sus</taxon>
    </lineage>
</organism>
<evidence type="ECO:0000313" key="2">
    <source>
        <dbReference type="Proteomes" id="UP000008227"/>
    </source>
</evidence>
<proteinExistence type="predicted"/>
<dbReference type="GeneTree" id="ENSGT00930000151314"/>
<keyword evidence="2" id="KW-1185">Reference proteome</keyword>
<dbReference type="Proteomes" id="UP000008227">
    <property type="component" value="Chromosome 6"/>
</dbReference>
<reference evidence="1" key="3">
    <citation type="submission" date="2025-08" db="UniProtKB">
        <authorList>
            <consortium name="Ensembl"/>
        </authorList>
    </citation>
    <scope>IDENTIFICATION</scope>
</reference>
<dbReference type="SMR" id="A0A287API6"/>
<reference evidence="1" key="2">
    <citation type="journal article" date="2020" name="Gigascience">
        <title>An improved pig reference genome sequence to enable pig genetics and genomics research.</title>
        <authorList>
            <person name="Warr A."/>
            <person name="Affara N."/>
            <person name="Aken B."/>
            <person name="Beiki H."/>
            <person name="Bickhart D.M."/>
            <person name="Billis K."/>
            <person name="Chow W."/>
            <person name="Eory L."/>
            <person name="Finlayson H.A."/>
            <person name="Flicek P."/>
            <person name="Giron C.G."/>
            <person name="Griffin D.K."/>
            <person name="Hall R."/>
            <person name="Hannum G."/>
            <person name="Hourlier T."/>
            <person name="Howe K."/>
            <person name="Hume D.A."/>
            <person name="Izuogu O."/>
            <person name="Kim K."/>
            <person name="Koren S."/>
            <person name="Liu H."/>
            <person name="Manchanda N."/>
            <person name="Martin F.J."/>
            <person name="Nonneman D.J."/>
            <person name="O'Connor R.E."/>
            <person name="Phillippy A.M."/>
            <person name="Rohrer G.A."/>
            <person name="Rosen B.D."/>
            <person name="Rund L.A."/>
            <person name="Sargent C.A."/>
            <person name="Schook L.B."/>
            <person name="Schroeder S.G."/>
            <person name="Schwartz A.S."/>
            <person name="Skinner B.M."/>
            <person name="Talbot R."/>
            <person name="Tseng E."/>
            <person name="Tuggle C.K."/>
            <person name="Watson M."/>
            <person name="Smith T.P.L."/>
            <person name="Archibald A.L."/>
        </authorList>
    </citation>
    <scope>NUCLEOTIDE SEQUENCE [LARGE SCALE GENOMIC DNA]</scope>
    <source>
        <strain evidence="1">Duroc</strain>
    </source>
</reference>
<protein>
    <submittedName>
        <fullName evidence="1">Uncharacterized protein</fullName>
    </submittedName>
</protein>
<reference evidence="1" key="4">
    <citation type="submission" date="2025-09" db="UniProtKB">
        <authorList>
            <consortium name="Ensembl"/>
        </authorList>
    </citation>
    <scope>IDENTIFICATION</scope>
</reference>
<evidence type="ECO:0000313" key="1">
    <source>
        <dbReference type="Ensembl" id="ENSSSCP00000045858.1"/>
    </source>
</evidence>
<dbReference type="Ensembl" id="ENSSSCT00000057784.1">
    <property type="protein sequence ID" value="ENSSSCP00000045858.1"/>
    <property type="gene ID" value="ENSSSCG00000035986.1"/>
</dbReference>
<accession>A0A287API6</accession>